<organism evidence="2 3">
    <name type="scientific">Streptomyces argyrophylli</name>
    <dbReference type="NCBI Taxonomy" id="2726118"/>
    <lineage>
        <taxon>Bacteria</taxon>
        <taxon>Bacillati</taxon>
        <taxon>Actinomycetota</taxon>
        <taxon>Actinomycetes</taxon>
        <taxon>Kitasatosporales</taxon>
        <taxon>Streptomycetaceae</taxon>
        <taxon>Streptomyces</taxon>
    </lineage>
</organism>
<reference evidence="2 3" key="1">
    <citation type="submission" date="2020-05" db="EMBL/GenBank/DDBJ databases">
        <authorList>
            <person name="Li K."/>
        </authorList>
    </citation>
    <scope>NUCLEOTIDE SEQUENCE [LARGE SCALE GENOMIC DNA]</scope>
    <source>
        <strain evidence="3">jing01</strain>
    </source>
</reference>
<evidence type="ECO:0000313" key="2">
    <source>
        <dbReference type="EMBL" id="QJS09493.1"/>
    </source>
</evidence>
<dbReference type="SUPFAM" id="SSF47336">
    <property type="entry name" value="ACP-like"/>
    <property type="match status" value="1"/>
</dbReference>
<accession>A0A6M4PGZ8</accession>
<dbReference type="KEGG" id="sarg:HKX69_08160"/>
<keyword evidence="3" id="KW-1185">Reference proteome</keyword>
<dbReference type="Pfam" id="PF00550">
    <property type="entry name" value="PP-binding"/>
    <property type="match status" value="1"/>
</dbReference>
<dbReference type="PROSITE" id="PS50075">
    <property type="entry name" value="CARRIER"/>
    <property type="match status" value="1"/>
</dbReference>
<dbReference type="RefSeq" id="WP_171152055.1">
    <property type="nucleotide sequence ID" value="NZ_CP053189.1"/>
</dbReference>
<evidence type="ECO:0000313" key="3">
    <source>
        <dbReference type="Proteomes" id="UP000502641"/>
    </source>
</evidence>
<dbReference type="InterPro" id="IPR036736">
    <property type="entry name" value="ACP-like_sf"/>
</dbReference>
<protein>
    <submittedName>
        <fullName evidence="2">Acyl carrier protein</fullName>
    </submittedName>
</protein>
<sequence length="86" mass="9151">MSDTMTTLRPLVARVSHHPAESLAPDTRFTALGSWGSLAAMRLLAAVEQTYGVQLDLRAYMKLETVGELASEISARLPGGAQTHAG</sequence>
<dbReference type="EMBL" id="CP053189">
    <property type="protein sequence ID" value="QJS09493.1"/>
    <property type="molecule type" value="Genomic_DNA"/>
</dbReference>
<name>A0A6M4PGZ8_9ACTN</name>
<gene>
    <name evidence="2" type="ORF">HKX69_08160</name>
</gene>
<dbReference type="InterPro" id="IPR009081">
    <property type="entry name" value="PP-bd_ACP"/>
</dbReference>
<evidence type="ECO:0000259" key="1">
    <source>
        <dbReference type="PROSITE" id="PS50075"/>
    </source>
</evidence>
<proteinExistence type="predicted"/>
<feature type="domain" description="Carrier" evidence="1">
    <location>
        <begin position="2"/>
        <end position="77"/>
    </location>
</feature>
<dbReference type="Gene3D" id="1.10.1200.10">
    <property type="entry name" value="ACP-like"/>
    <property type="match status" value="1"/>
</dbReference>
<dbReference type="Proteomes" id="UP000502641">
    <property type="component" value="Chromosome"/>
</dbReference>
<dbReference type="AlphaFoldDB" id="A0A6M4PGZ8"/>